<evidence type="ECO:0000313" key="2">
    <source>
        <dbReference type="Proteomes" id="UP000277204"/>
    </source>
</evidence>
<proteinExistence type="predicted"/>
<dbReference type="EMBL" id="UZAI01008762">
    <property type="protein sequence ID" value="VDP02961.1"/>
    <property type="molecule type" value="Genomic_DNA"/>
</dbReference>
<organism evidence="1 2">
    <name type="scientific">Schistosoma margrebowiei</name>
    <dbReference type="NCBI Taxonomy" id="48269"/>
    <lineage>
        <taxon>Eukaryota</taxon>
        <taxon>Metazoa</taxon>
        <taxon>Spiralia</taxon>
        <taxon>Lophotrochozoa</taxon>
        <taxon>Platyhelminthes</taxon>
        <taxon>Trematoda</taxon>
        <taxon>Digenea</taxon>
        <taxon>Strigeidida</taxon>
        <taxon>Schistosomatoidea</taxon>
        <taxon>Schistosomatidae</taxon>
        <taxon>Schistosoma</taxon>
    </lineage>
</organism>
<dbReference type="Proteomes" id="UP000277204">
    <property type="component" value="Unassembled WGS sequence"/>
</dbReference>
<reference evidence="1 2" key="1">
    <citation type="submission" date="2018-11" db="EMBL/GenBank/DDBJ databases">
        <authorList>
            <consortium name="Pathogen Informatics"/>
        </authorList>
    </citation>
    <scope>NUCLEOTIDE SEQUENCE [LARGE SCALE GENOMIC DNA]</scope>
    <source>
        <strain evidence="1 2">Zambia</strain>
    </source>
</reference>
<evidence type="ECO:0000313" key="1">
    <source>
        <dbReference type="EMBL" id="VDP02961.1"/>
    </source>
</evidence>
<keyword evidence="2" id="KW-1185">Reference proteome</keyword>
<gene>
    <name evidence="1" type="ORF">SMRZ_LOCUS12928</name>
</gene>
<name>A0A183MA53_9TREM</name>
<protein>
    <submittedName>
        <fullName evidence="1">Uncharacterized protein</fullName>
    </submittedName>
</protein>
<sequence length="128" mass="14651">MKQPHDTTKKRAGKSSKTDKAVKYKEGKSVTYIQEQRNRWAEHFKELLNKHSSLNPAPLNPLDIEVAQTDLPMDVTPPRPHDIPAEAMKSDIEVIACMLHVLSMKICEEEQVLTDWKEGHLIKTPKKL</sequence>
<accession>A0A183MA53</accession>
<dbReference type="AlphaFoldDB" id="A0A183MA53"/>